<dbReference type="Proteomes" id="UP000261704">
    <property type="component" value="Chromosome"/>
</dbReference>
<dbReference type="InterPro" id="IPR009056">
    <property type="entry name" value="Cyt_c-like_dom"/>
</dbReference>
<dbReference type="GO" id="GO:0046872">
    <property type="term" value="F:metal ion binding"/>
    <property type="evidence" value="ECO:0007669"/>
    <property type="project" value="UniProtKB-KW"/>
</dbReference>
<evidence type="ECO:0000256" key="10">
    <source>
        <dbReference type="ARBA" id="ARBA00023136"/>
    </source>
</evidence>
<keyword evidence="5" id="KW-0812">Transmembrane</keyword>
<sequence length="175" mass="18123">MFNTMTLVKVVGGIGAPLLLFLFGNWAATALFATGGGHGEEYTQGYTVEVEGAAAPAEEEAASDEPTFADLLAAADVAKGEKTFGKCKACHKLEDGVNATGPSLFGVVGRDVGKAEGFGYSGGMAELGGQWTPERMSEFLTKPKDYVPGTKMSFAGLKKATDRANLIAYLATIGG</sequence>
<dbReference type="GO" id="GO:0020037">
    <property type="term" value="F:heme binding"/>
    <property type="evidence" value="ECO:0007669"/>
    <property type="project" value="InterPro"/>
</dbReference>
<evidence type="ECO:0000256" key="4">
    <source>
        <dbReference type="ARBA" id="ARBA00022617"/>
    </source>
</evidence>
<dbReference type="PROSITE" id="PS51007">
    <property type="entry name" value="CYTC"/>
    <property type="match status" value="1"/>
</dbReference>
<keyword evidence="7" id="KW-0249">Electron transport</keyword>
<keyword evidence="2" id="KW-0813">Transport</keyword>
<proteinExistence type="predicted"/>
<dbReference type="PRINTS" id="PR00604">
    <property type="entry name" value="CYTCHRMECIAB"/>
</dbReference>
<dbReference type="InterPro" id="IPR002327">
    <property type="entry name" value="Cyt_c_1A/1B"/>
</dbReference>
<dbReference type="FunFam" id="1.10.760.10:FF:000026">
    <property type="entry name" value="Cytochrome C, membrane-bound"/>
    <property type="match status" value="1"/>
</dbReference>
<evidence type="ECO:0000256" key="11">
    <source>
        <dbReference type="PROSITE-ProRule" id="PRU00433"/>
    </source>
</evidence>
<evidence type="ECO:0000256" key="1">
    <source>
        <dbReference type="ARBA" id="ARBA00004162"/>
    </source>
</evidence>
<dbReference type="InterPro" id="IPR036909">
    <property type="entry name" value="Cyt_c-like_dom_sf"/>
</dbReference>
<organism evidence="13 14">
    <name type="scientific">Profundibacter amoris</name>
    <dbReference type="NCBI Taxonomy" id="2171755"/>
    <lineage>
        <taxon>Bacteria</taxon>
        <taxon>Pseudomonadati</taxon>
        <taxon>Pseudomonadota</taxon>
        <taxon>Alphaproteobacteria</taxon>
        <taxon>Rhodobacterales</taxon>
        <taxon>Paracoccaceae</taxon>
        <taxon>Profundibacter</taxon>
    </lineage>
</organism>
<keyword evidence="14" id="KW-1185">Reference proteome</keyword>
<name>A0A347UJE8_9RHOB</name>
<keyword evidence="3" id="KW-1003">Cell membrane</keyword>
<evidence type="ECO:0000256" key="7">
    <source>
        <dbReference type="ARBA" id="ARBA00022982"/>
    </source>
</evidence>
<evidence type="ECO:0000256" key="2">
    <source>
        <dbReference type="ARBA" id="ARBA00022448"/>
    </source>
</evidence>
<keyword evidence="8" id="KW-1133">Transmembrane helix</keyword>
<evidence type="ECO:0000313" key="13">
    <source>
        <dbReference type="EMBL" id="AXX98976.1"/>
    </source>
</evidence>
<keyword evidence="9 11" id="KW-0408">Iron</keyword>
<dbReference type="GO" id="GO:0005886">
    <property type="term" value="C:plasma membrane"/>
    <property type="evidence" value="ECO:0007669"/>
    <property type="project" value="UniProtKB-SubCell"/>
</dbReference>
<keyword evidence="6 11" id="KW-0479">Metal-binding</keyword>
<dbReference type="AlphaFoldDB" id="A0A347UJE8"/>
<dbReference type="OrthoDB" id="9805828at2"/>
<reference evidence="13 14" key="1">
    <citation type="submission" date="2018-09" db="EMBL/GenBank/DDBJ databases">
        <title>Profundibacter amoris BAR1 gen. nov., sp. nov., a new member of the Roseobacter clade isolated at Lokis Castle Vent Field on the Arctic Mid-Oceanic Ridge.</title>
        <authorList>
            <person name="Le Moine Bauer S."/>
            <person name="Sjoeberg A.G."/>
            <person name="L'Haridon S."/>
            <person name="Stokke R."/>
            <person name="Roalkvam I."/>
            <person name="Steen I.H."/>
            <person name="Dahle H."/>
        </authorList>
    </citation>
    <scope>NUCLEOTIDE SEQUENCE [LARGE SCALE GENOMIC DNA]</scope>
    <source>
        <strain evidence="13 14">BAR1</strain>
    </source>
</reference>
<evidence type="ECO:0000256" key="8">
    <source>
        <dbReference type="ARBA" id="ARBA00022989"/>
    </source>
</evidence>
<evidence type="ECO:0000256" key="9">
    <source>
        <dbReference type="ARBA" id="ARBA00023004"/>
    </source>
</evidence>
<dbReference type="PANTHER" id="PTHR11961">
    <property type="entry name" value="CYTOCHROME C"/>
    <property type="match status" value="1"/>
</dbReference>
<dbReference type="GO" id="GO:0009055">
    <property type="term" value="F:electron transfer activity"/>
    <property type="evidence" value="ECO:0007669"/>
    <property type="project" value="InterPro"/>
</dbReference>
<dbReference type="Gene3D" id="1.10.760.10">
    <property type="entry name" value="Cytochrome c-like domain"/>
    <property type="match status" value="1"/>
</dbReference>
<gene>
    <name evidence="13" type="ORF">BAR1_14185</name>
</gene>
<comment type="subcellular location">
    <subcellularLocation>
        <location evidence="1">Cell membrane</location>
        <topology evidence="1">Single-pass membrane protein</topology>
    </subcellularLocation>
</comment>
<dbReference type="KEGG" id="pamo:BAR1_14185"/>
<evidence type="ECO:0000256" key="5">
    <source>
        <dbReference type="ARBA" id="ARBA00022692"/>
    </source>
</evidence>
<accession>A0A347UJE8</accession>
<dbReference type="SUPFAM" id="SSF46626">
    <property type="entry name" value="Cytochrome c"/>
    <property type="match status" value="1"/>
</dbReference>
<dbReference type="RefSeq" id="WP_118943629.1">
    <property type="nucleotide sequence ID" value="NZ_CP032125.1"/>
</dbReference>
<dbReference type="Pfam" id="PF00034">
    <property type="entry name" value="Cytochrom_C"/>
    <property type="match status" value="1"/>
</dbReference>
<evidence type="ECO:0000259" key="12">
    <source>
        <dbReference type="PROSITE" id="PS51007"/>
    </source>
</evidence>
<keyword evidence="10" id="KW-0472">Membrane</keyword>
<evidence type="ECO:0000256" key="6">
    <source>
        <dbReference type="ARBA" id="ARBA00022723"/>
    </source>
</evidence>
<evidence type="ECO:0000313" key="14">
    <source>
        <dbReference type="Proteomes" id="UP000261704"/>
    </source>
</evidence>
<protein>
    <submittedName>
        <fullName evidence="13">Cytochrome c family protein</fullName>
    </submittedName>
</protein>
<keyword evidence="4 11" id="KW-0349">Heme</keyword>
<evidence type="ECO:0000256" key="3">
    <source>
        <dbReference type="ARBA" id="ARBA00022475"/>
    </source>
</evidence>
<dbReference type="EMBL" id="CP032125">
    <property type="protein sequence ID" value="AXX98976.1"/>
    <property type="molecule type" value="Genomic_DNA"/>
</dbReference>
<feature type="domain" description="Cytochrome c" evidence="12">
    <location>
        <begin position="75"/>
        <end position="174"/>
    </location>
</feature>